<dbReference type="Proteomes" id="UP000037043">
    <property type="component" value="Unassembled WGS sequence"/>
</dbReference>
<keyword evidence="6" id="KW-0408">Iron</keyword>
<keyword evidence="7" id="KW-0406">Ion transport</keyword>
<proteinExistence type="predicted"/>
<evidence type="ECO:0000256" key="8">
    <source>
        <dbReference type="ARBA" id="ARBA00023136"/>
    </source>
</evidence>
<keyword evidence="4" id="KW-0547">Nucleotide-binding</keyword>
<dbReference type="GO" id="GO:0016887">
    <property type="term" value="F:ATP hydrolysis activity"/>
    <property type="evidence" value="ECO:0007669"/>
    <property type="project" value="InterPro"/>
</dbReference>
<dbReference type="Gene3D" id="3.40.50.300">
    <property type="entry name" value="P-loop containing nucleotide triphosphate hydrolases"/>
    <property type="match status" value="1"/>
</dbReference>
<dbReference type="RefSeq" id="WP_052222849.1">
    <property type="nucleotide sequence ID" value="NZ_LHUR01000042.1"/>
</dbReference>
<dbReference type="PANTHER" id="PTHR42781">
    <property type="entry name" value="SPERMIDINE/PUTRESCINE IMPORT ATP-BINDING PROTEIN POTA"/>
    <property type="match status" value="1"/>
</dbReference>
<gene>
    <name evidence="11" type="primary">fbpC2</name>
    <name evidence="11" type="ORF">CLHOM_34150</name>
</gene>
<keyword evidence="2" id="KW-1003">Cell membrane</keyword>
<reference evidence="12" key="1">
    <citation type="submission" date="2015-08" db="EMBL/GenBank/DDBJ databases">
        <title>Genome sequence of the strict anaerobe Clostridium homopropionicum LuHBu1 (DSM 5847T).</title>
        <authorList>
            <person name="Poehlein A."/>
            <person name="Beck M."/>
            <person name="Schiel-Bengelsdorf B."/>
            <person name="Bengelsdorf F.R."/>
            <person name="Daniel R."/>
            <person name="Duerre P."/>
        </authorList>
    </citation>
    <scope>NUCLEOTIDE SEQUENCE [LARGE SCALE GENOMIC DNA]</scope>
    <source>
        <strain evidence="12">DSM 5847</strain>
    </source>
</reference>
<keyword evidence="3" id="KW-0410">Iron transport</keyword>
<dbReference type="FunFam" id="3.40.50.300:FF:000425">
    <property type="entry name" value="Probable ABC transporter, ATP-binding subunit"/>
    <property type="match status" value="1"/>
</dbReference>
<dbReference type="InterPro" id="IPR050093">
    <property type="entry name" value="ABC_SmlMolc_Importer"/>
</dbReference>
<dbReference type="EMBL" id="LHUR01000042">
    <property type="protein sequence ID" value="KOA18513.1"/>
    <property type="molecule type" value="Genomic_DNA"/>
</dbReference>
<dbReference type="Pfam" id="PF00005">
    <property type="entry name" value="ABC_tran"/>
    <property type="match status" value="1"/>
</dbReference>
<dbReference type="InterPro" id="IPR003593">
    <property type="entry name" value="AAA+_ATPase"/>
</dbReference>
<organism evidence="11 12">
    <name type="scientific">Clostridium homopropionicum DSM 5847</name>
    <dbReference type="NCBI Taxonomy" id="1121318"/>
    <lineage>
        <taxon>Bacteria</taxon>
        <taxon>Bacillati</taxon>
        <taxon>Bacillota</taxon>
        <taxon>Clostridia</taxon>
        <taxon>Eubacteriales</taxon>
        <taxon>Clostridiaceae</taxon>
        <taxon>Clostridium</taxon>
    </lineage>
</organism>
<dbReference type="PROSITE" id="PS50893">
    <property type="entry name" value="ABC_TRANSPORTER_2"/>
    <property type="match status" value="1"/>
</dbReference>
<evidence type="ECO:0000256" key="3">
    <source>
        <dbReference type="ARBA" id="ARBA00022496"/>
    </source>
</evidence>
<dbReference type="GO" id="GO:0016020">
    <property type="term" value="C:membrane"/>
    <property type="evidence" value="ECO:0007669"/>
    <property type="project" value="InterPro"/>
</dbReference>
<name>A0A0L6Z6R6_9CLOT</name>
<dbReference type="PROSITE" id="PS00211">
    <property type="entry name" value="ABC_TRANSPORTER_1"/>
    <property type="match status" value="1"/>
</dbReference>
<keyword evidence="11" id="KW-0378">Hydrolase</keyword>
<evidence type="ECO:0000256" key="1">
    <source>
        <dbReference type="ARBA" id="ARBA00022448"/>
    </source>
</evidence>
<dbReference type="CDD" id="cd03259">
    <property type="entry name" value="ABC_Carb_Solutes_like"/>
    <property type="match status" value="1"/>
</dbReference>
<protein>
    <recommendedName>
        <fullName evidence="9">ABC-type quaternary amine transporter</fullName>
        <ecNumber evidence="9">7.6.2.9</ecNumber>
    </recommendedName>
</protein>
<dbReference type="SMART" id="SM00382">
    <property type="entry name" value="AAA"/>
    <property type="match status" value="1"/>
</dbReference>
<dbReference type="SUPFAM" id="SSF52540">
    <property type="entry name" value="P-loop containing nucleoside triphosphate hydrolases"/>
    <property type="match status" value="1"/>
</dbReference>
<dbReference type="AlphaFoldDB" id="A0A0L6Z6R6"/>
<dbReference type="InterPro" id="IPR027417">
    <property type="entry name" value="P-loop_NTPase"/>
</dbReference>
<dbReference type="EC" id="7.6.2.9" evidence="9"/>
<evidence type="ECO:0000256" key="5">
    <source>
        <dbReference type="ARBA" id="ARBA00022840"/>
    </source>
</evidence>
<dbReference type="PANTHER" id="PTHR42781:SF4">
    <property type="entry name" value="SPERMIDINE_PUTRESCINE IMPORT ATP-BINDING PROTEIN POTA"/>
    <property type="match status" value="1"/>
</dbReference>
<evidence type="ECO:0000256" key="6">
    <source>
        <dbReference type="ARBA" id="ARBA00023004"/>
    </source>
</evidence>
<feature type="domain" description="ABC transporter" evidence="10">
    <location>
        <begin position="3"/>
        <end position="226"/>
    </location>
</feature>
<keyword evidence="8" id="KW-0472">Membrane</keyword>
<keyword evidence="12" id="KW-1185">Reference proteome</keyword>
<sequence length="226" mass="25477">MFINIENLSFKYQNAKTDTLKNISFGIEKGEILSILGESGGGKSTILRIIAGLETPSEGSLVIDNRILFDRNTFIVPEKRGVGMVFQDYALFPHMTVEENIMFGLRNFSKKEKEIRVKEMLQLVNLQDFARRYPHELSGGQQQRVAIARALAPKPSVLLLDEPFSNLDAHLKSKIREELKVILNRTGMTAIFVTHDKEDVKIIADKVVVLEKGIIDHIGITSEILK</sequence>
<dbReference type="STRING" id="36844.SAMN04488501_10165"/>
<keyword evidence="5 11" id="KW-0067">ATP-binding</keyword>
<evidence type="ECO:0000256" key="2">
    <source>
        <dbReference type="ARBA" id="ARBA00022475"/>
    </source>
</evidence>
<evidence type="ECO:0000256" key="7">
    <source>
        <dbReference type="ARBA" id="ARBA00023065"/>
    </source>
</evidence>
<dbReference type="InterPro" id="IPR015853">
    <property type="entry name" value="ABC_transpr_FbpC"/>
</dbReference>
<accession>A0A0L6Z6R6</accession>
<dbReference type="InterPro" id="IPR003439">
    <property type="entry name" value="ABC_transporter-like_ATP-bd"/>
</dbReference>
<evidence type="ECO:0000256" key="4">
    <source>
        <dbReference type="ARBA" id="ARBA00022741"/>
    </source>
</evidence>
<dbReference type="GO" id="GO:0015418">
    <property type="term" value="F:ABC-type quaternary ammonium compound transporting activity"/>
    <property type="evidence" value="ECO:0007669"/>
    <property type="project" value="UniProtKB-EC"/>
</dbReference>
<dbReference type="InterPro" id="IPR017871">
    <property type="entry name" value="ABC_transporter-like_CS"/>
</dbReference>
<evidence type="ECO:0000256" key="9">
    <source>
        <dbReference type="ARBA" id="ARBA00066388"/>
    </source>
</evidence>
<dbReference type="PATRIC" id="fig|1121318.3.peg.3412"/>
<evidence type="ECO:0000313" key="12">
    <source>
        <dbReference type="Proteomes" id="UP000037043"/>
    </source>
</evidence>
<dbReference type="GO" id="GO:0015408">
    <property type="term" value="F:ABC-type ferric iron transporter activity"/>
    <property type="evidence" value="ECO:0007669"/>
    <property type="project" value="InterPro"/>
</dbReference>
<dbReference type="GO" id="GO:0005524">
    <property type="term" value="F:ATP binding"/>
    <property type="evidence" value="ECO:0007669"/>
    <property type="project" value="UniProtKB-KW"/>
</dbReference>
<comment type="caution">
    <text evidence="11">The sequence shown here is derived from an EMBL/GenBank/DDBJ whole genome shotgun (WGS) entry which is preliminary data.</text>
</comment>
<evidence type="ECO:0000259" key="10">
    <source>
        <dbReference type="PROSITE" id="PS50893"/>
    </source>
</evidence>
<keyword evidence="1" id="KW-0813">Transport</keyword>
<evidence type="ECO:0000313" key="11">
    <source>
        <dbReference type="EMBL" id="KOA18513.1"/>
    </source>
</evidence>